<dbReference type="Proteomes" id="UP001060085">
    <property type="component" value="Linkage Group LG02"/>
</dbReference>
<accession>A0ACC0BY84</accession>
<evidence type="ECO:0000313" key="1">
    <source>
        <dbReference type="EMBL" id="KAI5677503.1"/>
    </source>
</evidence>
<organism evidence="1 2">
    <name type="scientific">Catharanthus roseus</name>
    <name type="common">Madagascar periwinkle</name>
    <name type="synonym">Vinca rosea</name>
    <dbReference type="NCBI Taxonomy" id="4058"/>
    <lineage>
        <taxon>Eukaryota</taxon>
        <taxon>Viridiplantae</taxon>
        <taxon>Streptophyta</taxon>
        <taxon>Embryophyta</taxon>
        <taxon>Tracheophyta</taxon>
        <taxon>Spermatophyta</taxon>
        <taxon>Magnoliopsida</taxon>
        <taxon>eudicotyledons</taxon>
        <taxon>Gunneridae</taxon>
        <taxon>Pentapetalae</taxon>
        <taxon>asterids</taxon>
        <taxon>lamiids</taxon>
        <taxon>Gentianales</taxon>
        <taxon>Apocynaceae</taxon>
        <taxon>Rauvolfioideae</taxon>
        <taxon>Vinceae</taxon>
        <taxon>Catharanthinae</taxon>
        <taxon>Catharanthus</taxon>
    </lineage>
</organism>
<reference evidence="2" key="1">
    <citation type="journal article" date="2023" name="Nat. Plants">
        <title>Single-cell RNA sequencing provides a high-resolution roadmap for understanding the multicellular compartmentation of specialized metabolism.</title>
        <authorList>
            <person name="Sun S."/>
            <person name="Shen X."/>
            <person name="Li Y."/>
            <person name="Li Y."/>
            <person name="Wang S."/>
            <person name="Li R."/>
            <person name="Zhang H."/>
            <person name="Shen G."/>
            <person name="Guo B."/>
            <person name="Wei J."/>
            <person name="Xu J."/>
            <person name="St-Pierre B."/>
            <person name="Chen S."/>
            <person name="Sun C."/>
        </authorList>
    </citation>
    <scope>NUCLEOTIDE SEQUENCE [LARGE SCALE GENOMIC DNA]</scope>
</reference>
<sequence>MARNFYPACHNIHKEVHCHKPFDGEQSIEYSRDDLSLSDVKNALKSKDLDLQKENKSNGENLFVRGRIDRREPPSHHFKSRSKSREKSKVLDYGSSFHMTPNKHWFSEFKHLNQGKVFMGNNQVCDIKGIGNIFIKMHDGVTRKLTE</sequence>
<proteinExistence type="predicted"/>
<name>A0ACC0BY84_CATRO</name>
<evidence type="ECO:0000313" key="2">
    <source>
        <dbReference type="Proteomes" id="UP001060085"/>
    </source>
</evidence>
<protein>
    <submittedName>
        <fullName evidence="1">Uncharacterized protein</fullName>
    </submittedName>
</protein>
<gene>
    <name evidence="1" type="ORF">M9H77_08453</name>
</gene>
<comment type="caution">
    <text evidence="1">The sequence shown here is derived from an EMBL/GenBank/DDBJ whole genome shotgun (WGS) entry which is preliminary data.</text>
</comment>
<dbReference type="EMBL" id="CM044702">
    <property type="protein sequence ID" value="KAI5677503.1"/>
    <property type="molecule type" value="Genomic_DNA"/>
</dbReference>
<keyword evidence="2" id="KW-1185">Reference proteome</keyword>